<dbReference type="RefSeq" id="XP_020064845.1">
    <property type="nucleotide sequence ID" value="XM_020211552.1"/>
</dbReference>
<dbReference type="GO" id="GO:0005739">
    <property type="term" value="C:mitochondrion"/>
    <property type="evidence" value="ECO:0007669"/>
    <property type="project" value="TreeGrafter"/>
</dbReference>
<dbReference type="Gene3D" id="3.40.30.10">
    <property type="entry name" value="Glutaredoxin"/>
    <property type="match status" value="1"/>
</dbReference>
<evidence type="ECO:0000259" key="8">
    <source>
        <dbReference type="Pfam" id="PF08534"/>
    </source>
</evidence>
<dbReference type="PANTHER" id="PTHR10430">
    <property type="entry name" value="PEROXIREDOXIN"/>
    <property type="match status" value="1"/>
</dbReference>
<dbReference type="CDD" id="cd03013">
    <property type="entry name" value="PRX5_like"/>
    <property type="match status" value="1"/>
</dbReference>
<dbReference type="EMBL" id="KV453911">
    <property type="protein sequence ID" value="ODV79723.1"/>
    <property type="molecule type" value="Genomic_DNA"/>
</dbReference>
<dbReference type="OrthoDB" id="195498at2759"/>
<evidence type="ECO:0000313" key="9">
    <source>
        <dbReference type="EMBL" id="ODV79723.1"/>
    </source>
</evidence>
<evidence type="ECO:0000256" key="1">
    <source>
        <dbReference type="ARBA" id="ARBA00010505"/>
    </source>
</evidence>
<accession>A0A1E4SJN9</accession>
<dbReference type="GO" id="GO:0042744">
    <property type="term" value="P:hydrogen peroxide catabolic process"/>
    <property type="evidence" value="ECO:0007669"/>
    <property type="project" value="TreeGrafter"/>
</dbReference>
<keyword evidence="5 7" id="KW-0676">Redox-active center</keyword>
<dbReference type="STRING" id="984487.A0A1E4SJN9"/>
<gene>
    <name evidence="9" type="ORF">CANTADRAFT_89357</name>
</gene>
<evidence type="ECO:0000256" key="6">
    <source>
        <dbReference type="PIRSR" id="PIRSR637944-1"/>
    </source>
</evidence>
<dbReference type="Pfam" id="PF08534">
    <property type="entry name" value="Redoxin"/>
    <property type="match status" value="1"/>
</dbReference>
<dbReference type="InterPro" id="IPR013740">
    <property type="entry name" value="Redoxin"/>
</dbReference>
<keyword evidence="4 7" id="KW-0560">Oxidoreductase</keyword>
<evidence type="ECO:0000256" key="3">
    <source>
        <dbReference type="ARBA" id="ARBA00022862"/>
    </source>
</evidence>
<proteinExistence type="inferred from homology"/>
<name>A0A1E4SJN9_9ASCO</name>
<evidence type="ECO:0000256" key="7">
    <source>
        <dbReference type="RuleBase" id="RU366011"/>
    </source>
</evidence>
<dbReference type="InterPro" id="IPR036249">
    <property type="entry name" value="Thioredoxin-like_sf"/>
</dbReference>
<evidence type="ECO:0000313" key="10">
    <source>
        <dbReference type="Proteomes" id="UP000094285"/>
    </source>
</evidence>
<dbReference type="SUPFAM" id="SSF52833">
    <property type="entry name" value="Thioredoxin-like"/>
    <property type="match status" value="1"/>
</dbReference>
<comment type="similarity">
    <text evidence="1 7">Belongs to the peroxiredoxin family. Prx5 subfamily.</text>
</comment>
<keyword evidence="2 7" id="KW-0575">Peroxidase</keyword>
<evidence type="ECO:0000256" key="2">
    <source>
        <dbReference type="ARBA" id="ARBA00022559"/>
    </source>
</evidence>
<evidence type="ECO:0000256" key="5">
    <source>
        <dbReference type="ARBA" id="ARBA00023284"/>
    </source>
</evidence>
<feature type="active site" description="Cysteine sulfenic acid (-SOH) intermediate" evidence="6">
    <location>
        <position position="69"/>
    </location>
</feature>
<dbReference type="AlphaFoldDB" id="A0A1E4SJN9"/>
<dbReference type="PANTHER" id="PTHR10430:SF16">
    <property type="entry name" value="PEROXIREDOXIN-5, MITOCHONDRIAL"/>
    <property type="match status" value="1"/>
</dbReference>
<dbReference type="GO" id="GO:0045454">
    <property type="term" value="P:cell redox homeostasis"/>
    <property type="evidence" value="ECO:0007669"/>
    <property type="project" value="TreeGrafter"/>
</dbReference>
<keyword evidence="10" id="KW-1185">Reference proteome</keyword>
<feature type="domain" description="Redoxin" evidence="8">
    <location>
        <begin position="48"/>
        <end position="189"/>
    </location>
</feature>
<dbReference type="GO" id="GO:0008379">
    <property type="term" value="F:thioredoxin peroxidase activity"/>
    <property type="evidence" value="ECO:0007669"/>
    <property type="project" value="InterPro"/>
</dbReference>
<dbReference type="InterPro" id="IPR037944">
    <property type="entry name" value="PRX5-like"/>
</dbReference>
<keyword evidence="3 7" id="KW-0049">Antioxidant</keyword>
<dbReference type="GeneID" id="30985688"/>
<protein>
    <submittedName>
        <fullName evidence="9">Redoxin</fullName>
    </submittedName>
</protein>
<dbReference type="GO" id="GO:0034599">
    <property type="term" value="P:cellular response to oxidative stress"/>
    <property type="evidence" value="ECO:0007669"/>
    <property type="project" value="InterPro"/>
</dbReference>
<dbReference type="Proteomes" id="UP000094285">
    <property type="component" value="Unassembled WGS sequence"/>
</dbReference>
<organism evidence="9 10">
    <name type="scientific">Suhomyces tanzawaensis NRRL Y-17324</name>
    <dbReference type="NCBI Taxonomy" id="984487"/>
    <lineage>
        <taxon>Eukaryota</taxon>
        <taxon>Fungi</taxon>
        <taxon>Dikarya</taxon>
        <taxon>Ascomycota</taxon>
        <taxon>Saccharomycotina</taxon>
        <taxon>Pichiomycetes</taxon>
        <taxon>Debaryomycetaceae</taxon>
        <taxon>Suhomyces</taxon>
    </lineage>
</organism>
<comment type="function">
    <text evidence="7">Thiol-specific peroxidase that catalyzes the reduction of hydrogen peroxide and organic hydroperoxides to water and alcohols, respectively. Plays a role in cell protection against oxidative stress by detoxifying peroxides.</text>
</comment>
<dbReference type="GO" id="GO:0005777">
    <property type="term" value="C:peroxisome"/>
    <property type="evidence" value="ECO:0007669"/>
    <property type="project" value="TreeGrafter"/>
</dbReference>
<sequence length="193" mass="20629">MSFQEGDQFPKDVTFTHVPIDLATVQTASALACEIPTPLKLDKLFDQLADTSSPNVVIVSVPGAFTPTCTENHIPPYLTHLAALKNDKKVGALIIISANDAFVLNAWGKLLIKNEASVSASGDYPRVIFASDPAAKFSAAHDLSVDASANGMGIRTARYGLVVDAKSRKIKYLGKEVERGVKHSGYEAVTSKL</sequence>
<evidence type="ECO:0000256" key="4">
    <source>
        <dbReference type="ARBA" id="ARBA00023002"/>
    </source>
</evidence>
<reference evidence="10" key="1">
    <citation type="submission" date="2016-05" db="EMBL/GenBank/DDBJ databases">
        <title>Comparative genomics of biotechnologically important yeasts.</title>
        <authorList>
            <consortium name="DOE Joint Genome Institute"/>
            <person name="Riley R."/>
            <person name="Haridas S."/>
            <person name="Wolfe K.H."/>
            <person name="Lopes M.R."/>
            <person name="Hittinger C.T."/>
            <person name="Goker M."/>
            <person name="Salamov A."/>
            <person name="Wisecaver J."/>
            <person name="Long T.M."/>
            <person name="Aerts A.L."/>
            <person name="Barry K."/>
            <person name="Choi C."/>
            <person name="Clum A."/>
            <person name="Coughlan A.Y."/>
            <person name="Deshpande S."/>
            <person name="Douglass A.P."/>
            <person name="Hanson S.J."/>
            <person name="Klenk H.-P."/>
            <person name="Labutti K."/>
            <person name="Lapidus A."/>
            <person name="Lindquist E."/>
            <person name="Lipzen A."/>
            <person name="Meier-Kolthoff J.P."/>
            <person name="Ohm R.A."/>
            <person name="Otillar R.P."/>
            <person name="Pangilinan J."/>
            <person name="Peng Y."/>
            <person name="Rokas A."/>
            <person name="Rosa C.A."/>
            <person name="Scheuner C."/>
            <person name="Sibirny A.A."/>
            <person name="Slot J.C."/>
            <person name="Stielow J.B."/>
            <person name="Sun H."/>
            <person name="Kurtzman C.P."/>
            <person name="Blackwell M."/>
            <person name="Grigoriev I.V."/>
            <person name="Jeffries T.W."/>
        </authorList>
    </citation>
    <scope>NUCLEOTIDE SEQUENCE [LARGE SCALE GENOMIC DNA]</scope>
    <source>
        <strain evidence="10">NRRL Y-17324</strain>
    </source>
</reference>